<evidence type="ECO:0000313" key="1">
    <source>
        <dbReference type="EMBL" id="KAG6369473.1"/>
    </source>
</evidence>
<name>A0A8I3A2B7_9AGAM</name>
<reference evidence="1" key="1">
    <citation type="submission" date="2021-03" db="EMBL/GenBank/DDBJ databases">
        <title>Evolutionary innovations through gain and loss of genes in the ectomycorrhizal Boletales.</title>
        <authorList>
            <person name="Wu G."/>
            <person name="Miyauchi S."/>
            <person name="Morin E."/>
            <person name="Yang Z.-L."/>
            <person name="Xu J."/>
            <person name="Martin F.M."/>
        </authorList>
    </citation>
    <scope>NUCLEOTIDE SEQUENCE</scope>
    <source>
        <strain evidence="1">BR01</strain>
    </source>
</reference>
<gene>
    <name evidence="1" type="ORF">JVT61DRAFT_14363</name>
</gene>
<keyword evidence="2" id="KW-1185">Reference proteome</keyword>
<dbReference type="Proteomes" id="UP000683000">
    <property type="component" value="Unassembled WGS sequence"/>
</dbReference>
<organism evidence="1 2">
    <name type="scientific">Boletus reticuloceps</name>
    <dbReference type="NCBI Taxonomy" id="495285"/>
    <lineage>
        <taxon>Eukaryota</taxon>
        <taxon>Fungi</taxon>
        <taxon>Dikarya</taxon>
        <taxon>Basidiomycota</taxon>
        <taxon>Agaricomycotina</taxon>
        <taxon>Agaricomycetes</taxon>
        <taxon>Agaricomycetidae</taxon>
        <taxon>Boletales</taxon>
        <taxon>Boletineae</taxon>
        <taxon>Boletaceae</taxon>
        <taxon>Boletoideae</taxon>
        <taxon>Boletus</taxon>
    </lineage>
</organism>
<comment type="caution">
    <text evidence="1">The sequence shown here is derived from an EMBL/GenBank/DDBJ whole genome shotgun (WGS) entry which is preliminary data.</text>
</comment>
<protein>
    <submittedName>
        <fullName evidence="1">Uncharacterized protein</fullName>
    </submittedName>
</protein>
<dbReference type="OrthoDB" id="2684418at2759"/>
<proteinExistence type="predicted"/>
<dbReference type="AlphaFoldDB" id="A0A8I3A2B7"/>
<accession>A0A8I3A2B7</accession>
<sequence>MAPHHASLHASRDPPVIPFAPHVHIPVTSSPSRPSLHHPTDPLVPSQSLVCSFFPYPSYLWYQCPQSLALDGPRLHRVALDNIWRVQSVPETRVKLRDSLRSLAKNQKLQRKPIDAAQENHDALSNDASDADINDFTADLEPGDEDYIPSDAEPDIVPETPDLTHGTEMLVGKSRQCILADATAERLYANWKELIPTLVSPYLHYMSRTIGKPLPPYPQCISLCKNSDCACKHTQLLGLLFDRHSMPSSFDS</sequence>
<evidence type="ECO:0000313" key="2">
    <source>
        <dbReference type="Proteomes" id="UP000683000"/>
    </source>
</evidence>
<dbReference type="EMBL" id="JAGFBS010000079">
    <property type="protein sequence ID" value="KAG6369473.1"/>
    <property type="molecule type" value="Genomic_DNA"/>
</dbReference>